<dbReference type="InterPro" id="IPR002656">
    <property type="entry name" value="Acyl_transf_3_dom"/>
</dbReference>
<keyword evidence="9" id="KW-0808">Transferase</keyword>
<feature type="transmembrane region" description="Helical" evidence="7">
    <location>
        <begin position="309"/>
        <end position="332"/>
    </location>
</feature>
<comment type="subcellular location">
    <subcellularLocation>
        <location evidence="1">Cell membrane</location>
        <topology evidence="1">Multi-pass membrane protein</topology>
    </subcellularLocation>
</comment>
<dbReference type="PANTHER" id="PTHR40074:SF2">
    <property type="entry name" value="O-ACETYLTRANSFERASE WECH"/>
    <property type="match status" value="1"/>
</dbReference>
<evidence type="ECO:0000256" key="6">
    <source>
        <dbReference type="ARBA" id="ARBA00023136"/>
    </source>
</evidence>
<feature type="transmembrane region" description="Helical" evidence="7">
    <location>
        <begin position="12"/>
        <end position="32"/>
    </location>
</feature>
<dbReference type="EMBL" id="QBKR01000013">
    <property type="protein sequence ID" value="PTX59056.1"/>
    <property type="molecule type" value="Genomic_DNA"/>
</dbReference>
<reference evidence="9 10" key="1">
    <citation type="submission" date="2018-04" db="EMBL/GenBank/DDBJ databases">
        <title>Genomic Encyclopedia of Archaeal and Bacterial Type Strains, Phase II (KMG-II): from individual species to whole genera.</title>
        <authorList>
            <person name="Goeker M."/>
        </authorList>
    </citation>
    <scope>NUCLEOTIDE SEQUENCE [LARGE SCALE GENOMIC DNA]</scope>
    <source>
        <strain evidence="9 10">DSM 45787</strain>
    </source>
</reference>
<dbReference type="PANTHER" id="PTHR40074">
    <property type="entry name" value="O-ACETYLTRANSFERASE WECH"/>
    <property type="match status" value="1"/>
</dbReference>
<keyword evidence="6 7" id="KW-0472">Membrane</keyword>
<feature type="transmembrane region" description="Helical" evidence="7">
    <location>
        <begin position="283"/>
        <end position="303"/>
    </location>
</feature>
<evidence type="ECO:0000259" key="8">
    <source>
        <dbReference type="Pfam" id="PF01757"/>
    </source>
</evidence>
<dbReference type="AlphaFoldDB" id="A0A2T6BSQ1"/>
<dbReference type="Proteomes" id="UP000244240">
    <property type="component" value="Unassembled WGS sequence"/>
</dbReference>
<dbReference type="RefSeq" id="WP_170109598.1">
    <property type="nucleotide sequence ID" value="NZ_QBKR01000013.1"/>
</dbReference>
<evidence type="ECO:0000256" key="4">
    <source>
        <dbReference type="ARBA" id="ARBA00022692"/>
    </source>
</evidence>
<dbReference type="GO" id="GO:0005886">
    <property type="term" value="C:plasma membrane"/>
    <property type="evidence" value="ECO:0007669"/>
    <property type="project" value="UniProtKB-SubCell"/>
</dbReference>
<feature type="transmembrane region" description="Helical" evidence="7">
    <location>
        <begin position="86"/>
        <end position="105"/>
    </location>
</feature>
<evidence type="ECO:0000256" key="2">
    <source>
        <dbReference type="ARBA" id="ARBA00007400"/>
    </source>
</evidence>
<evidence type="ECO:0000256" key="7">
    <source>
        <dbReference type="SAM" id="Phobius"/>
    </source>
</evidence>
<evidence type="ECO:0000313" key="10">
    <source>
        <dbReference type="Proteomes" id="UP000244240"/>
    </source>
</evidence>
<keyword evidence="10" id="KW-1185">Reference proteome</keyword>
<feature type="transmembrane region" description="Helical" evidence="7">
    <location>
        <begin position="221"/>
        <end position="240"/>
    </location>
</feature>
<evidence type="ECO:0000256" key="5">
    <source>
        <dbReference type="ARBA" id="ARBA00022989"/>
    </source>
</evidence>
<feature type="transmembrane region" description="Helical" evidence="7">
    <location>
        <begin position="52"/>
        <end position="74"/>
    </location>
</feature>
<dbReference type="GO" id="GO:0016413">
    <property type="term" value="F:O-acetyltransferase activity"/>
    <property type="evidence" value="ECO:0007669"/>
    <property type="project" value="TreeGrafter"/>
</dbReference>
<keyword evidence="5 7" id="KW-1133">Transmembrane helix</keyword>
<keyword evidence="4 7" id="KW-0812">Transmembrane</keyword>
<feature type="transmembrane region" description="Helical" evidence="7">
    <location>
        <begin position="155"/>
        <end position="176"/>
    </location>
</feature>
<keyword evidence="9" id="KW-0012">Acyltransferase</keyword>
<comment type="similarity">
    <text evidence="2">Belongs to the acyltransferase 3 family.</text>
</comment>
<comment type="caution">
    <text evidence="9">The sequence shown here is derived from an EMBL/GenBank/DDBJ whole genome shotgun (WGS) entry which is preliminary data.</text>
</comment>
<feature type="transmembrane region" description="Helical" evidence="7">
    <location>
        <begin position="125"/>
        <end position="143"/>
    </location>
</feature>
<organism evidence="9 10">
    <name type="scientific">Melghirimyces profundicolus</name>
    <dbReference type="NCBI Taxonomy" id="1242148"/>
    <lineage>
        <taxon>Bacteria</taxon>
        <taxon>Bacillati</taxon>
        <taxon>Bacillota</taxon>
        <taxon>Bacilli</taxon>
        <taxon>Bacillales</taxon>
        <taxon>Thermoactinomycetaceae</taxon>
        <taxon>Melghirimyces</taxon>
    </lineage>
</organism>
<feature type="transmembrane region" description="Helical" evidence="7">
    <location>
        <begin position="191"/>
        <end position="209"/>
    </location>
</feature>
<feature type="domain" description="Acyltransferase 3" evidence="8">
    <location>
        <begin position="15"/>
        <end position="329"/>
    </location>
</feature>
<gene>
    <name evidence="9" type="ORF">C8P63_1131</name>
</gene>
<keyword evidence="3" id="KW-1003">Cell membrane</keyword>
<name>A0A2T6BSQ1_9BACL</name>
<sequence>MNHLKRRSFIEELFFVRAIACLCVVLIHAISANIDLYDLTPLETEAFRSLQLAMMFATPLFICISELLLAHAYPDRTPTGFWGKRIRFILIPYIAIGLLYTILYYEASFEEFWSRAVDIVVFGRWNGYFVLIIFQFYFLHRIFIRYMKDWPPVPVLVTSFGINFLYLAVVMAAGRFDLVDPALLSHHKLPFPGWLFYFTAAYYIGRNLGGFREWIRLRWRWVGWSFFVCMAGVLLLKMTGLVHTASSKRVDMLLYTVAALGFLFGLAMRLRRIPAALVLISRLSYGIYLLHPLAMMYVGQWWLSTGSLPYAVSLFLLFSAGVVVPGILTWLLNLTDWGPYLVGKIGSAAPGEKGYRTARVT</sequence>
<dbReference type="GO" id="GO:0009246">
    <property type="term" value="P:enterobacterial common antigen biosynthetic process"/>
    <property type="evidence" value="ECO:0007669"/>
    <property type="project" value="TreeGrafter"/>
</dbReference>
<evidence type="ECO:0000256" key="3">
    <source>
        <dbReference type="ARBA" id="ARBA00022475"/>
    </source>
</evidence>
<evidence type="ECO:0000256" key="1">
    <source>
        <dbReference type="ARBA" id="ARBA00004651"/>
    </source>
</evidence>
<accession>A0A2T6BSQ1</accession>
<evidence type="ECO:0000313" key="9">
    <source>
        <dbReference type="EMBL" id="PTX59056.1"/>
    </source>
</evidence>
<proteinExistence type="inferred from homology"/>
<dbReference type="Pfam" id="PF01757">
    <property type="entry name" value="Acyl_transf_3"/>
    <property type="match status" value="1"/>
</dbReference>
<feature type="transmembrane region" description="Helical" evidence="7">
    <location>
        <begin position="252"/>
        <end position="271"/>
    </location>
</feature>
<protein>
    <submittedName>
        <fullName evidence="9">Membrane-bound acyltransferase YfiQ involved in biofilm formation</fullName>
    </submittedName>
</protein>